<dbReference type="EMBL" id="FWFG01000101">
    <property type="protein sequence ID" value="SLM94735.1"/>
    <property type="molecule type" value="Genomic_DNA"/>
</dbReference>
<evidence type="ECO:0000256" key="1">
    <source>
        <dbReference type="SAM" id="MobiDB-lite"/>
    </source>
</evidence>
<dbReference type="AlphaFoldDB" id="A0A1X6X6B2"/>
<accession>A0A1X6X6B2</accession>
<reference evidence="2 3" key="1">
    <citation type="submission" date="2017-02" db="EMBL/GenBank/DDBJ databases">
        <authorList>
            <person name="Peterson S.W."/>
        </authorList>
    </citation>
    <scope>NUCLEOTIDE SEQUENCE [LARGE SCALE GENOMIC DNA]</scope>
    <source>
        <strain evidence="2 3">CIP104813</strain>
    </source>
</reference>
<dbReference type="RefSeq" id="WP_087104950.1">
    <property type="nucleotide sequence ID" value="NZ_FWFG01000101.1"/>
</dbReference>
<sequence>MSAYDAHPATDAAPWDPEADAAQPSGLRIPETLIPAELERTVRDGAWAEIVAGETDELEIAAEVMLLSDGGVELDAAERIAAFLLDARRKQTRA</sequence>
<proteinExistence type="predicted"/>
<feature type="region of interest" description="Disordered" evidence="1">
    <location>
        <begin position="1"/>
        <end position="24"/>
    </location>
</feature>
<evidence type="ECO:0000313" key="2">
    <source>
        <dbReference type="EMBL" id="SLM94735.1"/>
    </source>
</evidence>
<dbReference type="Proteomes" id="UP000195981">
    <property type="component" value="Unassembled WGS sequence"/>
</dbReference>
<evidence type="ECO:0000313" key="3">
    <source>
        <dbReference type="Proteomes" id="UP000195981"/>
    </source>
</evidence>
<organism evidence="2 3">
    <name type="scientific">Brachybacterium nesterenkovii</name>
    <dbReference type="NCBI Taxonomy" id="47847"/>
    <lineage>
        <taxon>Bacteria</taxon>
        <taxon>Bacillati</taxon>
        <taxon>Actinomycetota</taxon>
        <taxon>Actinomycetes</taxon>
        <taxon>Micrococcales</taxon>
        <taxon>Dermabacteraceae</taxon>
        <taxon>Brachybacterium</taxon>
    </lineage>
</organism>
<protein>
    <submittedName>
        <fullName evidence="2">Uncharacterized protein</fullName>
    </submittedName>
</protein>
<gene>
    <name evidence="2" type="ORF">FM110_11795</name>
</gene>
<name>A0A1X6X6B2_9MICO</name>
<dbReference type="OrthoDB" id="5515732at2"/>
<feature type="compositionally biased region" description="Low complexity" evidence="1">
    <location>
        <begin position="9"/>
        <end position="22"/>
    </location>
</feature>
<keyword evidence="3" id="KW-1185">Reference proteome</keyword>